<dbReference type="PROSITE" id="PS50994">
    <property type="entry name" value="INTEGRASE"/>
    <property type="match status" value="1"/>
</dbReference>
<dbReference type="GO" id="GO:0003676">
    <property type="term" value="F:nucleic acid binding"/>
    <property type="evidence" value="ECO:0007669"/>
    <property type="project" value="InterPro"/>
</dbReference>
<evidence type="ECO:0000259" key="2">
    <source>
        <dbReference type="PROSITE" id="PS50994"/>
    </source>
</evidence>
<keyword evidence="3" id="KW-0808">Transferase</keyword>
<dbReference type="InterPro" id="IPR041577">
    <property type="entry name" value="RT_RNaseH_2"/>
</dbReference>
<protein>
    <submittedName>
        <fullName evidence="3">Reverse transcriptase domain-containing protein</fullName>
    </submittedName>
</protein>
<dbReference type="InterPro" id="IPR012337">
    <property type="entry name" value="RNaseH-like_sf"/>
</dbReference>
<dbReference type="CDD" id="cd01647">
    <property type="entry name" value="RT_LTR"/>
    <property type="match status" value="1"/>
</dbReference>
<gene>
    <name evidence="3" type="ORF">Tci_361841</name>
</gene>
<organism evidence="3">
    <name type="scientific">Tanacetum cinerariifolium</name>
    <name type="common">Dalmatian daisy</name>
    <name type="synonym">Chrysanthemum cinerariifolium</name>
    <dbReference type="NCBI Taxonomy" id="118510"/>
    <lineage>
        <taxon>Eukaryota</taxon>
        <taxon>Viridiplantae</taxon>
        <taxon>Streptophyta</taxon>
        <taxon>Embryophyta</taxon>
        <taxon>Tracheophyta</taxon>
        <taxon>Spermatophyta</taxon>
        <taxon>Magnoliopsida</taxon>
        <taxon>eudicotyledons</taxon>
        <taxon>Gunneridae</taxon>
        <taxon>Pentapetalae</taxon>
        <taxon>asterids</taxon>
        <taxon>campanulids</taxon>
        <taxon>Asterales</taxon>
        <taxon>Asteraceae</taxon>
        <taxon>Asteroideae</taxon>
        <taxon>Anthemideae</taxon>
        <taxon>Anthemidinae</taxon>
        <taxon>Tanacetum</taxon>
    </lineage>
</organism>
<dbReference type="Pfam" id="PF17921">
    <property type="entry name" value="Integrase_H2C2"/>
    <property type="match status" value="1"/>
</dbReference>
<dbReference type="AlphaFoldDB" id="A0A699HCT5"/>
<dbReference type="InterPro" id="IPR001584">
    <property type="entry name" value="Integrase_cat-core"/>
</dbReference>
<dbReference type="SUPFAM" id="SSF53098">
    <property type="entry name" value="Ribonuclease H-like"/>
    <property type="match status" value="2"/>
</dbReference>
<dbReference type="Gene3D" id="1.10.340.70">
    <property type="match status" value="1"/>
</dbReference>
<feature type="domain" description="Integrase catalytic" evidence="2">
    <location>
        <begin position="510"/>
        <end position="671"/>
    </location>
</feature>
<sequence>MPFGLKNAGATYERLMDKAFESQVGRNIEVYVDDLVVKSHTEAEMVRDIEETFRILRKVNMKLNPKKCLFGLAEGVFLGYVITPEGIKPCPNKTAAILQLPSPRTVKEVQSLNGKLASLNRFLSKSAEKSLPLFQTLKKCIKKSDFCWTAEAKQAFQQLKQHLSELPLLVAPKPQEELIMYLSATYRAVSAVLMTKRGTTQTPIYFISRALQGPKLNYSPKEKLVLSLVFAAKRLRRAAAKMKHHGGRAQYHIQTEDVVTQEEPWTLFTDGSSCVDGSGAGLILTNPEGVEFTYALRFQFVASNNEAEYEALEDNMIKYLEIVKGLVSGFTTFSISQVPRSKNKQADTLRKIASTSFAHLSKQVLVRVLENKSIKEKEVEAVIEEDGLTWMTQLVDYLKEGVLPRDNKEARKLRLKARQYELIEGVLYRRSFLTPWLRCVGPLQADYVIREIHEGSCSMHTGPRSVVAKAIWLGYYWPTIHKDARDMIRKCNDCQIHCPVTRNPQQSLTSITAPWPFYKWGIDIAGPFLEGPGKVKFLIVAMDYFTKWIEAKAVATIIGGQVKKFVWDNIVCRFGIPGEIISDNGKQFTDNPFKDWCDKVNITQRFASVKHLQSNRLVERANQSLWEGIKARLGEGNKNWVEELPYILWAYRTMIKSSHGDTPFSLTYGTKAVIPAEIGMPTYRTVAVDVGNNDKELRLNLDLLEERRERAAVCEARAKSKMMKYYNARVRGVAFKPGDFVYRSDDASHAVAGGKLVPKWEGPYEVTEALGNGAYKLRSTDETVLPRTWNVTNLKRCYL</sequence>
<proteinExistence type="predicted"/>
<dbReference type="InterPro" id="IPR000477">
    <property type="entry name" value="RT_dom"/>
</dbReference>
<dbReference type="PROSITE" id="PS50878">
    <property type="entry name" value="RT_POL"/>
    <property type="match status" value="1"/>
</dbReference>
<dbReference type="InterPro" id="IPR043502">
    <property type="entry name" value="DNA/RNA_pol_sf"/>
</dbReference>
<dbReference type="PANTHER" id="PTHR48475">
    <property type="entry name" value="RIBONUCLEASE H"/>
    <property type="match status" value="1"/>
</dbReference>
<dbReference type="GO" id="GO:0003964">
    <property type="term" value="F:RNA-directed DNA polymerase activity"/>
    <property type="evidence" value="ECO:0007669"/>
    <property type="project" value="UniProtKB-KW"/>
</dbReference>
<feature type="domain" description="Reverse transcriptase" evidence="1">
    <location>
        <begin position="1"/>
        <end position="82"/>
    </location>
</feature>
<evidence type="ECO:0000259" key="1">
    <source>
        <dbReference type="PROSITE" id="PS50878"/>
    </source>
</evidence>
<dbReference type="GO" id="GO:0015074">
    <property type="term" value="P:DNA integration"/>
    <property type="evidence" value="ECO:0007669"/>
    <property type="project" value="InterPro"/>
</dbReference>
<name>A0A699HCT5_TANCI</name>
<accession>A0A699HCT5</accession>
<keyword evidence="3" id="KW-0695">RNA-directed DNA polymerase</keyword>
<keyword evidence="3" id="KW-0548">Nucleotidyltransferase</keyword>
<dbReference type="Pfam" id="PF17919">
    <property type="entry name" value="RT_RNaseH_2"/>
    <property type="match status" value="1"/>
</dbReference>
<reference evidence="3" key="1">
    <citation type="journal article" date="2019" name="Sci. Rep.">
        <title>Draft genome of Tanacetum cinerariifolium, the natural source of mosquito coil.</title>
        <authorList>
            <person name="Yamashiro T."/>
            <person name="Shiraishi A."/>
            <person name="Satake H."/>
            <person name="Nakayama K."/>
        </authorList>
    </citation>
    <scope>NUCLEOTIDE SEQUENCE</scope>
</reference>
<evidence type="ECO:0000313" key="3">
    <source>
        <dbReference type="EMBL" id="GEX89866.1"/>
    </source>
</evidence>
<dbReference type="Pfam" id="PF00078">
    <property type="entry name" value="RVT_1"/>
    <property type="match status" value="1"/>
</dbReference>
<dbReference type="SUPFAM" id="SSF56672">
    <property type="entry name" value="DNA/RNA polymerases"/>
    <property type="match status" value="1"/>
</dbReference>
<dbReference type="EMBL" id="BKCJ010137573">
    <property type="protein sequence ID" value="GEX89866.1"/>
    <property type="molecule type" value="Genomic_DNA"/>
</dbReference>
<dbReference type="Gene3D" id="3.30.70.270">
    <property type="match status" value="2"/>
</dbReference>
<comment type="caution">
    <text evidence="3">The sequence shown here is derived from an EMBL/GenBank/DDBJ whole genome shotgun (WGS) entry which is preliminary data.</text>
</comment>
<dbReference type="Gene3D" id="3.30.420.10">
    <property type="entry name" value="Ribonuclease H-like superfamily/Ribonuclease H"/>
    <property type="match status" value="2"/>
</dbReference>
<dbReference type="InterPro" id="IPR043128">
    <property type="entry name" value="Rev_trsase/Diguanyl_cyclase"/>
</dbReference>
<dbReference type="Pfam" id="PF00665">
    <property type="entry name" value="rve"/>
    <property type="match status" value="1"/>
</dbReference>
<dbReference type="InterPro" id="IPR036397">
    <property type="entry name" value="RNaseH_sf"/>
</dbReference>
<dbReference type="PANTHER" id="PTHR48475:SF2">
    <property type="entry name" value="RIBONUCLEASE H"/>
    <property type="match status" value="1"/>
</dbReference>
<dbReference type="InterPro" id="IPR041588">
    <property type="entry name" value="Integrase_H2C2"/>
</dbReference>